<dbReference type="InterPro" id="IPR008274">
    <property type="entry name" value="AldOxase/xan_DH_MoCoBD1"/>
</dbReference>
<accession>A0A917EAK9</accession>
<proteinExistence type="predicted"/>
<dbReference type="EMBL" id="BMFJ01000001">
    <property type="protein sequence ID" value="GGE15370.1"/>
    <property type="molecule type" value="Genomic_DNA"/>
</dbReference>
<dbReference type="Gene3D" id="3.30.365.10">
    <property type="entry name" value="Aldehyde oxidase/xanthine dehydrogenase, molybdopterin binding domain"/>
    <property type="match status" value="4"/>
</dbReference>
<evidence type="ECO:0000313" key="4">
    <source>
        <dbReference type="EMBL" id="GGE15370.1"/>
    </source>
</evidence>
<dbReference type="GO" id="GO:0005506">
    <property type="term" value="F:iron ion binding"/>
    <property type="evidence" value="ECO:0007669"/>
    <property type="project" value="InterPro"/>
</dbReference>
<dbReference type="Pfam" id="PF02738">
    <property type="entry name" value="MoCoBD_1"/>
    <property type="match status" value="1"/>
</dbReference>
<dbReference type="SUPFAM" id="SSF54665">
    <property type="entry name" value="CO dehydrogenase molybdoprotein N-domain-like"/>
    <property type="match status" value="1"/>
</dbReference>
<reference evidence="5" key="1">
    <citation type="journal article" date="2019" name="Int. J. Syst. Evol. Microbiol.">
        <title>The Global Catalogue of Microorganisms (GCM) 10K type strain sequencing project: providing services to taxonomists for standard genome sequencing and annotation.</title>
        <authorList>
            <consortium name="The Broad Institute Genomics Platform"/>
            <consortium name="The Broad Institute Genome Sequencing Center for Infectious Disease"/>
            <person name="Wu L."/>
            <person name="Ma J."/>
        </authorList>
    </citation>
    <scope>NUCLEOTIDE SEQUENCE [LARGE SCALE GENOMIC DNA]</scope>
    <source>
        <strain evidence="5">CGMCC 1.12664</strain>
    </source>
</reference>
<dbReference type="PANTHER" id="PTHR11908">
    <property type="entry name" value="XANTHINE DEHYDROGENASE"/>
    <property type="match status" value="1"/>
</dbReference>
<sequence>MRDAREKVSGRLRYANDLALAGMVHGALVRSPHAHAKVLRVDATEALALPGVVGVLTHEDTPRTVWDGCWFNYRGPALDGHARFAGDEVAAVAATTPEIARAAAALIRVEYEVLPAVLTAEAAGATGAEPVRDEGNLREPYVAEWGDLAAGEAEADHILHAVIDHPSQQMATIGRNACLADWEGDRVTVWTGSQTPSELKTGLAMALDIPQSKVRVQALPTGSSFGQWWSNNFMMITALLARKIGRPVKIELSNAECFATVKRRHKELSTGRIGVTEDGRITFLEIDHVMDNGGYGFKNDVGFFCVDNWGRAESGRCTVRAASTNLVTAGCMRGVGDVTLGNCVERLCDMAAERLGLDPVEFRLSHQLRTGEPLRHIMGHDVPEVAQARSDSKAFRAKVPADWPEPFVLSSGSTAEILREGAAAFGWDQRFVGWGKPNHCDGEIRRAVGVGTGIHCCGVELEGGTAATVRVNPDGSVKLHASVGRHGSGAETTQVQVAAEALGVTWDMIEMETGDTDSCPWSHGSIASNTMYRTGFATVSAAKDAKRQILEVAARNLFNCDPDDLDIRQNLVHRRTRPDNERYTIAEVLNAVRSDALGQFSTVIGRPTEAMPPSTTFARHFAAHFVEVEADVGTGEIRLLDYLACQDSGTVVNPHVLMNQVIGGAICGAGFALHEELHFHPETGAVMNDGFLDYKVLRSADFPARTQVIFGNSHDSVGPYGARGAGEAPIAAPVPAICQAVFNAIGCWVDLPMTPERVIAALDRLGHTPH</sequence>
<dbReference type="PANTHER" id="PTHR11908:SF132">
    <property type="entry name" value="ALDEHYDE OXIDASE 1-RELATED"/>
    <property type="match status" value="1"/>
</dbReference>
<dbReference type="Pfam" id="PF20256">
    <property type="entry name" value="MoCoBD_2"/>
    <property type="match status" value="1"/>
</dbReference>
<dbReference type="InterPro" id="IPR016208">
    <property type="entry name" value="Ald_Oxase/xanthine_DH-like"/>
</dbReference>
<dbReference type="InterPro" id="IPR000674">
    <property type="entry name" value="Ald_Oxase/Xan_DH_a/b"/>
</dbReference>
<dbReference type="SUPFAM" id="SSF56003">
    <property type="entry name" value="Molybdenum cofactor-binding domain"/>
    <property type="match status" value="1"/>
</dbReference>
<dbReference type="Proteomes" id="UP000612855">
    <property type="component" value="Unassembled WGS sequence"/>
</dbReference>
<dbReference type="GO" id="GO:0016491">
    <property type="term" value="F:oxidoreductase activity"/>
    <property type="evidence" value="ECO:0007669"/>
    <property type="project" value="UniProtKB-KW"/>
</dbReference>
<keyword evidence="2" id="KW-0560">Oxidoreductase</keyword>
<dbReference type="AlphaFoldDB" id="A0A917EAK9"/>
<dbReference type="InterPro" id="IPR046867">
    <property type="entry name" value="AldOxase/xan_DH_MoCoBD2"/>
</dbReference>
<evidence type="ECO:0000256" key="2">
    <source>
        <dbReference type="ARBA" id="ARBA00023002"/>
    </source>
</evidence>
<name>A0A917EAK9_9RHOB</name>
<dbReference type="InterPro" id="IPR036856">
    <property type="entry name" value="Ald_Oxase/Xan_DH_a/b_sf"/>
</dbReference>
<keyword evidence="5" id="KW-1185">Reference proteome</keyword>
<dbReference type="Pfam" id="PF01315">
    <property type="entry name" value="Ald_Xan_dh_C"/>
    <property type="match status" value="1"/>
</dbReference>
<gene>
    <name evidence="4" type="ORF">GCM10011360_00220</name>
</gene>
<organism evidence="4 5">
    <name type="scientific">Primorskyibacter flagellatus</name>
    <dbReference type="NCBI Taxonomy" id="1387277"/>
    <lineage>
        <taxon>Bacteria</taxon>
        <taxon>Pseudomonadati</taxon>
        <taxon>Pseudomonadota</taxon>
        <taxon>Alphaproteobacteria</taxon>
        <taxon>Rhodobacterales</taxon>
        <taxon>Roseobacteraceae</taxon>
        <taxon>Primorskyibacter</taxon>
    </lineage>
</organism>
<dbReference type="Gene3D" id="3.90.1170.50">
    <property type="entry name" value="Aldehyde oxidase/xanthine dehydrogenase, a/b hammerhead"/>
    <property type="match status" value="1"/>
</dbReference>
<keyword evidence="1" id="KW-0500">Molybdenum</keyword>
<protein>
    <submittedName>
        <fullName evidence="4">Xanthine dehydrogenase</fullName>
    </submittedName>
</protein>
<evidence type="ECO:0000313" key="5">
    <source>
        <dbReference type="Proteomes" id="UP000612855"/>
    </source>
</evidence>
<feature type="domain" description="Aldehyde oxidase/xanthine dehydrogenase a/b hammerhead" evidence="3">
    <location>
        <begin position="9"/>
        <end position="115"/>
    </location>
</feature>
<evidence type="ECO:0000256" key="1">
    <source>
        <dbReference type="ARBA" id="ARBA00022505"/>
    </source>
</evidence>
<dbReference type="InterPro" id="IPR037165">
    <property type="entry name" value="AldOxase/xan_DH_Mopterin-bd_sf"/>
</dbReference>
<dbReference type="SMART" id="SM01008">
    <property type="entry name" value="Ald_Xan_dh_C"/>
    <property type="match status" value="1"/>
</dbReference>
<comment type="caution">
    <text evidence="4">The sequence shown here is derived from an EMBL/GenBank/DDBJ whole genome shotgun (WGS) entry which is preliminary data.</text>
</comment>
<evidence type="ECO:0000259" key="3">
    <source>
        <dbReference type="SMART" id="SM01008"/>
    </source>
</evidence>